<dbReference type="RefSeq" id="WP_035934157.1">
    <property type="nucleotide sequence ID" value="NZ_CADFFX010000002.1"/>
</dbReference>
<evidence type="ECO:0008006" key="5">
    <source>
        <dbReference type="Google" id="ProtNLM"/>
    </source>
</evidence>
<dbReference type="Pfam" id="PF14366">
    <property type="entry name" value="DUF4410"/>
    <property type="match status" value="1"/>
</dbReference>
<protein>
    <recommendedName>
        <fullName evidence="5">DUF4410 domain-containing protein</fullName>
    </recommendedName>
</protein>
<keyword evidence="2" id="KW-0732">Signal</keyword>
<evidence type="ECO:0000313" key="4">
    <source>
        <dbReference type="Proteomes" id="UP000027466"/>
    </source>
</evidence>
<proteinExistence type="predicted"/>
<feature type="chain" id="PRO_5007372534" description="DUF4410 domain-containing protein" evidence="2">
    <location>
        <begin position="26"/>
        <end position="229"/>
    </location>
</feature>
<sequence length="229" mass="24054">MGLHWLRSALAAAGCLGVMSAASLAAGTASAPNSAPTAPPLVYVTDFELDVADVEPDSGPGSRARRLAGGILPRGPLHSQQDPQAHAREIVSQMSEQLTADLTKAGLDARRLLPGAPVPPSGYRVRGVFLNVDEGNRLRRAVVGFGAGQNDLQVAVSLDDLSSPQQGPLYENVEESTSRDKPGAIVKLNPYVIAAKFVLDGRDEHSTIERAAGQISETVVGRLRAVPPR</sequence>
<evidence type="ECO:0000256" key="1">
    <source>
        <dbReference type="SAM" id="MobiDB-lite"/>
    </source>
</evidence>
<dbReference type="STRING" id="60547.GCA_000751215_03724"/>
<accession>A0A069PXL5</accession>
<evidence type="ECO:0000256" key="2">
    <source>
        <dbReference type="SAM" id="SignalP"/>
    </source>
</evidence>
<keyword evidence="4" id="KW-1185">Reference proteome</keyword>
<gene>
    <name evidence="3" type="ORF">BG61_13435</name>
</gene>
<dbReference type="InterPro" id="IPR025522">
    <property type="entry name" value="DUF4410"/>
</dbReference>
<reference evidence="3 4" key="1">
    <citation type="submission" date="2014-03" db="EMBL/GenBank/DDBJ databases">
        <title>Draft Genome Sequences of Four Burkholderia Strains.</title>
        <authorList>
            <person name="Liu X.Y."/>
            <person name="Li C.X."/>
            <person name="Xu J.H."/>
        </authorList>
    </citation>
    <scope>NUCLEOTIDE SEQUENCE [LARGE SCALE GENOMIC DNA]</scope>
    <source>
        <strain evidence="3 4">DSM 50014</strain>
    </source>
</reference>
<name>A0A069PXL5_9BURK</name>
<dbReference type="AlphaFoldDB" id="A0A069PXL5"/>
<organism evidence="3 4">
    <name type="scientific">Caballeronia glathei</name>
    <dbReference type="NCBI Taxonomy" id="60547"/>
    <lineage>
        <taxon>Bacteria</taxon>
        <taxon>Pseudomonadati</taxon>
        <taxon>Pseudomonadota</taxon>
        <taxon>Betaproteobacteria</taxon>
        <taxon>Burkholderiales</taxon>
        <taxon>Burkholderiaceae</taxon>
        <taxon>Caballeronia</taxon>
    </lineage>
</organism>
<dbReference type="Proteomes" id="UP000027466">
    <property type="component" value="Unassembled WGS sequence"/>
</dbReference>
<comment type="caution">
    <text evidence="3">The sequence shown here is derived from an EMBL/GenBank/DDBJ whole genome shotgun (WGS) entry which is preliminary data.</text>
</comment>
<feature type="region of interest" description="Disordered" evidence="1">
    <location>
        <begin position="54"/>
        <end position="84"/>
    </location>
</feature>
<evidence type="ECO:0000313" key="3">
    <source>
        <dbReference type="EMBL" id="KDR42131.1"/>
    </source>
</evidence>
<feature type="signal peptide" evidence="2">
    <location>
        <begin position="1"/>
        <end position="25"/>
    </location>
</feature>
<dbReference type="EMBL" id="JFHC01000020">
    <property type="protein sequence ID" value="KDR42131.1"/>
    <property type="molecule type" value="Genomic_DNA"/>
</dbReference>